<dbReference type="RefSeq" id="WP_059377068.1">
    <property type="nucleotide sequence ID" value="NZ_CP061008.1"/>
</dbReference>
<feature type="chain" id="PRO_5019125704" evidence="2">
    <location>
        <begin position="25"/>
        <end position="326"/>
    </location>
</feature>
<dbReference type="Pfam" id="PF03401">
    <property type="entry name" value="TctC"/>
    <property type="match status" value="1"/>
</dbReference>
<dbReference type="OrthoDB" id="8678477at2"/>
<dbReference type="SUPFAM" id="SSF53850">
    <property type="entry name" value="Periplasmic binding protein-like II"/>
    <property type="match status" value="1"/>
</dbReference>
<dbReference type="CDD" id="cd07012">
    <property type="entry name" value="PBP2_Bug_TTT"/>
    <property type="match status" value="1"/>
</dbReference>
<evidence type="ECO:0000313" key="3">
    <source>
        <dbReference type="EMBL" id="RPJ92123.1"/>
    </source>
</evidence>
<dbReference type="Gene3D" id="3.40.190.150">
    <property type="entry name" value="Bordetella uptake gene, domain 1"/>
    <property type="match status" value="1"/>
</dbReference>
<evidence type="ECO:0000256" key="2">
    <source>
        <dbReference type="SAM" id="SignalP"/>
    </source>
</evidence>
<evidence type="ECO:0000256" key="1">
    <source>
        <dbReference type="ARBA" id="ARBA00006987"/>
    </source>
</evidence>
<dbReference type="PANTHER" id="PTHR42928">
    <property type="entry name" value="TRICARBOXYLATE-BINDING PROTEIN"/>
    <property type="match status" value="1"/>
</dbReference>
<sequence>MFKRLFLSVSALAAALCLAPAAGADTWPEARPLTLIVPFSPGGNVDTTARLVAQKLSDRLKQSVIVDNVAGAGGVLGVAKAVHAKPDGYTLVMGFDGPISVARLINSAVKYDAESDLTPVALVTTAPVVLLARPGLPVQNMDELIALAREKPDTLTYASSGVGTVLHLAMEVMQDQARVKLVHVPYRGGAQITNDVMGGQVDLGLLVTTSATPLVQQKKLHALGVTSAARVDTLPQVQAFGETPALKGFELNTWTGVFVPAGTDPAVVERLNQELNAVLRMDEVQKRLAEGGAMPGQGTPQDFAAFLKKEKALYAHIVKSANIQQE</sequence>
<dbReference type="InterPro" id="IPR005064">
    <property type="entry name" value="BUG"/>
</dbReference>
<dbReference type="InterPro" id="IPR042100">
    <property type="entry name" value="Bug_dom1"/>
</dbReference>
<proteinExistence type="inferred from homology"/>
<protein>
    <submittedName>
        <fullName evidence="3">Tripartite tricarboxylate transporter substrate binding protein</fullName>
    </submittedName>
</protein>
<dbReference type="Gene3D" id="3.40.190.10">
    <property type="entry name" value="Periplasmic binding protein-like II"/>
    <property type="match status" value="1"/>
</dbReference>
<keyword evidence="2" id="KW-0732">Signal</keyword>
<dbReference type="PANTHER" id="PTHR42928:SF5">
    <property type="entry name" value="BLR1237 PROTEIN"/>
    <property type="match status" value="1"/>
</dbReference>
<accession>A0A424WFW1</accession>
<evidence type="ECO:0000313" key="4">
    <source>
        <dbReference type="Proteomes" id="UP000285324"/>
    </source>
</evidence>
<name>A0A424WFW1_ALCXX</name>
<reference evidence="3 4" key="1">
    <citation type="submission" date="2018-08" db="EMBL/GenBank/DDBJ databases">
        <title>Achromobacter xylosoxidans Genome sequencing and assembly.</title>
        <authorList>
            <person name="Wang R."/>
            <person name="Rensing C."/>
            <person name="Li Y."/>
        </authorList>
    </citation>
    <scope>NUCLEOTIDE SEQUENCE [LARGE SCALE GENOMIC DNA]</scope>
    <source>
        <strain evidence="3 4">GD003A</strain>
    </source>
</reference>
<comment type="caution">
    <text evidence="3">The sequence shown here is derived from an EMBL/GenBank/DDBJ whole genome shotgun (WGS) entry which is preliminary data.</text>
</comment>
<gene>
    <name evidence="3" type="ORF">DY367_09175</name>
</gene>
<dbReference type="PIRSF" id="PIRSF017082">
    <property type="entry name" value="YflP"/>
    <property type="match status" value="1"/>
</dbReference>
<organism evidence="3 4">
    <name type="scientific">Alcaligenes xylosoxydans xylosoxydans</name>
    <name type="common">Achromobacter xylosoxidans</name>
    <dbReference type="NCBI Taxonomy" id="85698"/>
    <lineage>
        <taxon>Bacteria</taxon>
        <taxon>Pseudomonadati</taxon>
        <taxon>Pseudomonadota</taxon>
        <taxon>Betaproteobacteria</taxon>
        <taxon>Burkholderiales</taxon>
        <taxon>Alcaligenaceae</taxon>
        <taxon>Achromobacter</taxon>
    </lineage>
</organism>
<comment type="similarity">
    <text evidence="1">Belongs to the UPF0065 (bug) family.</text>
</comment>
<dbReference type="AlphaFoldDB" id="A0A424WFW1"/>
<dbReference type="EMBL" id="QVXO01000010">
    <property type="protein sequence ID" value="RPJ92123.1"/>
    <property type="molecule type" value="Genomic_DNA"/>
</dbReference>
<feature type="signal peptide" evidence="2">
    <location>
        <begin position="1"/>
        <end position="24"/>
    </location>
</feature>
<dbReference type="Proteomes" id="UP000285324">
    <property type="component" value="Unassembled WGS sequence"/>
</dbReference>